<keyword evidence="2" id="KW-1133">Transmembrane helix</keyword>
<evidence type="ECO:0000256" key="2">
    <source>
        <dbReference type="SAM" id="Phobius"/>
    </source>
</evidence>
<feature type="transmembrane region" description="Helical" evidence="2">
    <location>
        <begin position="46"/>
        <end position="68"/>
    </location>
</feature>
<comment type="caution">
    <text evidence="3">The sequence shown here is derived from an EMBL/GenBank/DDBJ whole genome shotgun (WGS) entry which is preliminary data.</text>
</comment>
<dbReference type="EMBL" id="JAATJB010000005">
    <property type="protein sequence ID" value="NJB97634.1"/>
    <property type="molecule type" value="Genomic_DNA"/>
</dbReference>
<evidence type="ECO:0000313" key="3">
    <source>
        <dbReference type="EMBL" id="NJB97634.1"/>
    </source>
</evidence>
<reference evidence="3 4" key="1">
    <citation type="submission" date="2020-03" db="EMBL/GenBank/DDBJ databases">
        <title>Genomic Encyclopedia of Type Strains, Phase IV (KMG-IV): sequencing the most valuable type-strain genomes for metagenomic binning, comparative biology and taxonomic classification.</title>
        <authorList>
            <person name="Goeker M."/>
        </authorList>
    </citation>
    <scope>NUCLEOTIDE SEQUENCE [LARGE SCALE GENOMIC DNA]</scope>
    <source>
        <strain evidence="3 4">DSM 7225</strain>
    </source>
</reference>
<organism evidence="3 4">
    <name type="scientific">Sphingomonas trueperi</name>
    <dbReference type="NCBI Taxonomy" id="53317"/>
    <lineage>
        <taxon>Bacteria</taxon>
        <taxon>Pseudomonadati</taxon>
        <taxon>Pseudomonadota</taxon>
        <taxon>Alphaproteobacteria</taxon>
        <taxon>Sphingomonadales</taxon>
        <taxon>Sphingomonadaceae</taxon>
        <taxon>Sphingomonas</taxon>
    </lineage>
</organism>
<keyword evidence="2" id="KW-0812">Transmembrane</keyword>
<gene>
    <name evidence="3" type="ORF">GGR89_001949</name>
</gene>
<evidence type="ECO:0000313" key="4">
    <source>
        <dbReference type="Proteomes" id="UP000531251"/>
    </source>
</evidence>
<accession>A0A7X5XYC5</accession>
<feature type="region of interest" description="Disordered" evidence="1">
    <location>
        <begin position="16"/>
        <end position="37"/>
    </location>
</feature>
<keyword evidence="4" id="KW-1185">Reference proteome</keyword>
<name>A0A7X5XYC5_9SPHN</name>
<dbReference type="AlphaFoldDB" id="A0A7X5XYC5"/>
<dbReference type="Proteomes" id="UP000531251">
    <property type="component" value="Unassembled WGS sequence"/>
</dbReference>
<sequence>MSHDQRPARMRVVADAGARGNAVDTSETQNGQAGPAEAAAAGGLPIVPAMIFIIACIIGGAVVTYLMVGAH</sequence>
<evidence type="ECO:0000256" key="1">
    <source>
        <dbReference type="SAM" id="MobiDB-lite"/>
    </source>
</evidence>
<dbReference type="RefSeq" id="WP_241217780.1">
    <property type="nucleotide sequence ID" value="NZ_BAAADY010000041.1"/>
</dbReference>
<keyword evidence="2" id="KW-0472">Membrane</keyword>
<proteinExistence type="predicted"/>
<protein>
    <submittedName>
        <fullName evidence="3">Uncharacterized protein</fullName>
    </submittedName>
</protein>